<name>A0A6G1DI11_9ORYZ</name>
<proteinExistence type="predicted"/>
<gene>
    <name evidence="1" type="ORF">E2562_012947</name>
</gene>
<organism evidence="1 2">
    <name type="scientific">Oryza meyeriana var. granulata</name>
    <dbReference type="NCBI Taxonomy" id="110450"/>
    <lineage>
        <taxon>Eukaryota</taxon>
        <taxon>Viridiplantae</taxon>
        <taxon>Streptophyta</taxon>
        <taxon>Embryophyta</taxon>
        <taxon>Tracheophyta</taxon>
        <taxon>Spermatophyta</taxon>
        <taxon>Magnoliopsida</taxon>
        <taxon>Liliopsida</taxon>
        <taxon>Poales</taxon>
        <taxon>Poaceae</taxon>
        <taxon>BOP clade</taxon>
        <taxon>Oryzoideae</taxon>
        <taxon>Oryzeae</taxon>
        <taxon>Oryzinae</taxon>
        <taxon>Oryza</taxon>
        <taxon>Oryza meyeriana</taxon>
    </lineage>
</organism>
<evidence type="ECO:0000313" key="2">
    <source>
        <dbReference type="Proteomes" id="UP000479710"/>
    </source>
</evidence>
<dbReference type="GO" id="GO:0001164">
    <property type="term" value="F:RNA polymerase I core promoter sequence-specific DNA binding"/>
    <property type="evidence" value="ECO:0007669"/>
    <property type="project" value="TreeGrafter"/>
</dbReference>
<dbReference type="EMBL" id="SPHZ02000006">
    <property type="protein sequence ID" value="KAF0912031.1"/>
    <property type="molecule type" value="Genomic_DNA"/>
</dbReference>
<sequence>MNHSDDWRFLFPVSSFSAPPSLAPSAPDAYGPLLFTPLPPPATLLTLPFPFQPPHPSTSTSGLRDDLRYFLSRSTSFLPSSDLDSISGTLLAPPFPPPSNLLAALRTRSSRSLLLFFPSGENAEHVSYVALDSIANSISTTPLSPTLESDGFVHPGHRIHQLATTSRDSSWSWPPSQSAAGVEGFLLAATLHSVNWFKVEWRSVAGSPAAALVPAAKQAFDVGVVHACWSKHLQSECLVLLENGQLCCFDLDTRRQMKLGFGNSEDDDWGIWLSCEYGPQPWTVIVASTKAIFLVDLRYGDHCEYKYSQYLFCLQWKIATRVQTAILREKPAQ</sequence>
<dbReference type="InterPro" id="IPR038801">
    <property type="entry name" value="TAF1C"/>
</dbReference>
<evidence type="ECO:0000313" key="1">
    <source>
        <dbReference type="EMBL" id="KAF0912031.1"/>
    </source>
</evidence>
<dbReference type="PANTHER" id="PTHR15319:SF1">
    <property type="entry name" value="TATA BOX-BINDING PROTEIN-ASSOCIATED FACTOR RNA POLYMERASE I SUBUNIT C"/>
    <property type="match status" value="1"/>
</dbReference>
<dbReference type="Proteomes" id="UP000479710">
    <property type="component" value="Unassembled WGS sequence"/>
</dbReference>
<reference evidence="1 2" key="1">
    <citation type="submission" date="2019-11" db="EMBL/GenBank/DDBJ databases">
        <title>Whole genome sequence of Oryza granulata.</title>
        <authorList>
            <person name="Li W."/>
        </authorList>
    </citation>
    <scope>NUCLEOTIDE SEQUENCE [LARGE SCALE GENOMIC DNA]</scope>
    <source>
        <strain evidence="2">cv. Menghai</strain>
        <tissue evidence="1">Leaf</tissue>
    </source>
</reference>
<dbReference type="GO" id="GO:0001650">
    <property type="term" value="C:fibrillar center"/>
    <property type="evidence" value="ECO:0007669"/>
    <property type="project" value="TreeGrafter"/>
</dbReference>
<accession>A0A6G1DI11</accession>
<dbReference type="AlphaFoldDB" id="A0A6G1DI11"/>
<dbReference type="PANTHER" id="PTHR15319">
    <property type="entry name" value="TATA BOX-BINDING PROTEIN ASSOCIATED FACTOR RNA POLYMERASE I SUBUNIT C"/>
    <property type="match status" value="1"/>
</dbReference>
<keyword evidence="2" id="KW-1185">Reference proteome</keyword>
<protein>
    <submittedName>
        <fullName evidence="1">Uncharacterized protein</fullName>
    </submittedName>
</protein>
<dbReference type="OrthoDB" id="2382881at2759"/>
<comment type="caution">
    <text evidence="1">The sequence shown here is derived from an EMBL/GenBank/DDBJ whole genome shotgun (WGS) entry which is preliminary data.</text>
</comment>